<dbReference type="PANTHER" id="PTHR12341:SF41">
    <property type="entry name" value="5'-3' EXORIBONUCLEASE 2"/>
    <property type="match status" value="1"/>
</dbReference>
<keyword evidence="3" id="KW-0806">Transcription termination</keyword>
<dbReference type="FunFam" id="3.40.50.12390:FF:000003">
    <property type="entry name" value="5'-3' exoribonuclease"/>
    <property type="match status" value="1"/>
</dbReference>
<evidence type="ECO:0000256" key="4">
    <source>
        <dbReference type="ARBA" id="ARBA00022552"/>
    </source>
</evidence>
<evidence type="ECO:0000313" key="17">
    <source>
        <dbReference type="EMBL" id="OLL22700.1"/>
    </source>
</evidence>
<dbReference type="OMA" id="ITHDMVV"/>
<gene>
    <name evidence="17" type="ORF">NEOLI_002432</name>
</gene>
<dbReference type="GO" id="GO:0005634">
    <property type="term" value="C:nucleus"/>
    <property type="evidence" value="ECO:0007669"/>
    <property type="project" value="UniProtKB-SubCell"/>
</dbReference>
<keyword evidence="18" id="KW-1185">Reference proteome</keyword>
<evidence type="ECO:0000256" key="3">
    <source>
        <dbReference type="ARBA" id="ARBA00022472"/>
    </source>
</evidence>
<evidence type="ECO:0000256" key="8">
    <source>
        <dbReference type="ARBA" id="ARBA00022839"/>
    </source>
</evidence>
<evidence type="ECO:0000256" key="6">
    <source>
        <dbReference type="ARBA" id="ARBA00022722"/>
    </source>
</evidence>
<feature type="region of interest" description="Disordered" evidence="14">
    <location>
        <begin position="521"/>
        <end position="549"/>
    </location>
</feature>
<feature type="domain" description="Xrn1 N-terminal" evidence="15">
    <location>
        <begin position="1"/>
        <end position="257"/>
    </location>
</feature>
<dbReference type="GO" id="GO:0006353">
    <property type="term" value="P:DNA-templated transcription termination"/>
    <property type="evidence" value="ECO:0007669"/>
    <property type="project" value="UniProtKB-KW"/>
</dbReference>
<keyword evidence="4" id="KW-0698">rRNA processing</keyword>
<evidence type="ECO:0000256" key="14">
    <source>
        <dbReference type="SAM" id="MobiDB-lite"/>
    </source>
</evidence>
<organism evidence="17 18">
    <name type="scientific">Neolecta irregularis (strain DAH-3)</name>
    <dbReference type="NCBI Taxonomy" id="1198029"/>
    <lineage>
        <taxon>Eukaryota</taxon>
        <taxon>Fungi</taxon>
        <taxon>Dikarya</taxon>
        <taxon>Ascomycota</taxon>
        <taxon>Taphrinomycotina</taxon>
        <taxon>Neolectales</taxon>
        <taxon>Neolectaceae</taxon>
        <taxon>Neolecta</taxon>
    </lineage>
</organism>
<dbReference type="GO" id="GO:0180037">
    <property type="term" value="P:rapid tRNA decay"/>
    <property type="evidence" value="ECO:0007669"/>
    <property type="project" value="EnsemblFungi"/>
</dbReference>
<feature type="compositionally biased region" description="Basic and acidic residues" evidence="14">
    <location>
        <begin position="849"/>
        <end position="862"/>
    </location>
</feature>
<reference evidence="17 18" key="1">
    <citation type="submission" date="2016-04" db="EMBL/GenBank/DDBJ databases">
        <title>Evolutionary innovation and constraint leading to complex multicellularity in the Ascomycota.</title>
        <authorList>
            <person name="Cisse O."/>
            <person name="Nguyen A."/>
            <person name="Hewitt D.A."/>
            <person name="Jedd G."/>
            <person name="Stajich J.E."/>
        </authorList>
    </citation>
    <scope>NUCLEOTIDE SEQUENCE [LARGE SCALE GENOMIC DNA]</scope>
    <source>
        <strain evidence="17 18">DAH-3</strain>
    </source>
</reference>
<dbReference type="OrthoDB" id="28245at2759"/>
<dbReference type="InterPro" id="IPR027073">
    <property type="entry name" value="5_3_exoribonuclease"/>
</dbReference>
<evidence type="ECO:0000256" key="2">
    <source>
        <dbReference type="ARBA" id="ARBA00006994"/>
    </source>
</evidence>
<dbReference type="PANTHER" id="PTHR12341">
    <property type="entry name" value="5'-&gt;3' EXORIBONUCLEASE"/>
    <property type="match status" value="1"/>
</dbReference>
<comment type="function">
    <text evidence="13">Possesses 5'-&gt;3' exoribonuclease activity. May promote termination of transcription by RNA polymerase II.</text>
</comment>
<feature type="region of interest" description="Disordered" evidence="14">
    <location>
        <begin position="849"/>
        <end position="925"/>
    </location>
</feature>
<dbReference type="InterPro" id="IPR017151">
    <property type="entry name" value="Xrn2/3/4"/>
</dbReference>
<evidence type="ECO:0000256" key="11">
    <source>
        <dbReference type="ARBA" id="ARBA00023242"/>
    </source>
</evidence>
<dbReference type="FunFam" id="3.40.50.12390:FF:000005">
    <property type="entry name" value="5'-3' exoribonuclease 2"/>
    <property type="match status" value="1"/>
</dbReference>
<comment type="similarity">
    <text evidence="2 13">Belongs to the 5'-3' exonuclease family. XRN2/RAT1 subfamily.</text>
</comment>
<keyword evidence="5 13" id="KW-0507">mRNA processing</keyword>
<dbReference type="EMBL" id="LXFE01002924">
    <property type="protein sequence ID" value="OLL22700.1"/>
    <property type="molecule type" value="Genomic_DNA"/>
</dbReference>
<evidence type="ECO:0000256" key="13">
    <source>
        <dbReference type="PIRNR" id="PIRNR037239"/>
    </source>
</evidence>
<dbReference type="FunFam" id="1.25.40.1050:FF:000002">
    <property type="entry name" value="5'-3' exoribonuclease"/>
    <property type="match status" value="1"/>
</dbReference>
<keyword evidence="8 13" id="KW-0269">Exonuclease</keyword>
<dbReference type="GO" id="GO:0000956">
    <property type="term" value="P:nuclear-transcribed mRNA catabolic process"/>
    <property type="evidence" value="ECO:0007669"/>
    <property type="project" value="EnsemblFungi"/>
</dbReference>
<dbReference type="GO" id="GO:0051984">
    <property type="term" value="P:positive regulation of chromosome segregation"/>
    <property type="evidence" value="ECO:0007669"/>
    <property type="project" value="EnsemblFungi"/>
</dbReference>
<feature type="compositionally biased region" description="Polar residues" evidence="14">
    <location>
        <begin position="880"/>
        <end position="925"/>
    </location>
</feature>
<evidence type="ECO:0000256" key="5">
    <source>
        <dbReference type="ARBA" id="ARBA00022664"/>
    </source>
</evidence>
<evidence type="ECO:0000259" key="16">
    <source>
        <dbReference type="Pfam" id="PF17846"/>
    </source>
</evidence>
<dbReference type="GO" id="GO:0003723">
    <property type="term" value="F:RNA binding"/>
    <property type="evidence" value="ECO:0007669"/>
    <property type="project" value="TreeGrafter"/>
</dbReference>
<dbReference type="AlphaFoldDB" id="A0A1U7LJ67"/>
<dbReference type="CDD" id="cd18673">
    <property type="entry name" value="PIN_XRN1-2-like"/>
    <property type="match status" value="1"/>
</dbReference>
<feature type="compositionally biased region" description="Low complexity" evidence="14">
    <location>
        <begin position="975"/>
        <end position="986"/>
    </location>
</feature>
<keyword evidence="10" id="KW-0804">Transcription</keyword>
<sequence>MGVPAMFRFLSKKYPKIITPVIEESSKDDEDGVQIPIDTSGPNPNGKEFDNLYLDMNGIVHPCSHPENKPPPETEEDMMLEVFKYTDRVIAMVRPRKLLMIAIDGVAPRAKMNQQRSRRFRTARESKEKEEDTKRLIAELEASGKPVHESLKNQKKAWDSNAITPGTPFMDILSASLRYWVQKKQNNDPGWKNLKIIISDAGVPGEGEHKIMEFVRSQRTSRDHNPNTRHVIYGLDADLIMLGLATHEPHFRVLREDVFFQDASSKGCRICSQMGHFASECSAENRANAAAIAAEKKAGEVSVLKPFIWLHVDILREYLAVELDPEIPDVKFDLERAIDDWVFLCFFVGNDFLPHLPSLDIREGAIDMLTGIWKANFKNLDGYLTTDGTVNLDKAQIILDAVAVKEARIFENRRRQEARRDENQKRRKLEVEESQRKIEEMMMNQPNSMPAGQATVTRGAFKNPTMQPPDLSLLTPLGTGRIDHAQSNSDIVANRKNMRMANLANKSAAASLKAQLLGNVATESDGASETTEDKAEDMEDVSISPSGKKRKADELIADNGEVSDDVRLWEEGFKDRYYEQKLHKDYSDNEFRREFVKSYVEGLCWVLLYYYQGCPSWTWYYPYHYAPFAADFERIDEYEINFDLGTPFRPFEQLMGVLPAASKAHLPENFQKLMTEEDSEILDFYPENFPIDMNGKKFAWQGVALLPFIDEIRLLKALERPYHSLTEEERLRNAVGHDVLFVSDGSKLYDELAMNLYSKRKLEKPFKITSKLSKGLAGYVMPDESFIPNSTIQNPLLSVDLEDIVNNRVLCVKYKIPKSKYVHKSMLLKGVQMNPPVLTSSELWEVKTGKNSTFRDNDDNRGSNRRGRGGYRGGRNGNNSKTNSPASSGYNQGPSTYGQSPSAYGSFNQSPFGPGSSTQTFSHLPQSNMFGQSSWNSYQAAPGPAYSHNAYSGASNAYPPQPSTQLRFDSGEGGYPSSSSQYPLPSKHTRFNQDGPPSGDDYDPYGIGNQYRHI</sequence>
<keyword evidence="9" id="KW-0805">Transcription regulation</keyword>
<keyword evidence="6 13" id="KW-0540">Nuclease</keyword>
<protein>
    <recommendedName>
        <fullName evidence="13">5'-3' exoribonuclease</fullName>
        <ecNumber evidence="13">3.1.13.-</ecNumber>
    </recommendedName>
</protein>
<dbReference type="STRING" id="1198029.A0A1U7LJ67"/>
<feature type="region of interest" description="Disordered" evidence="14">
    <location>
        <begin position="952"/>
        <end position="1014"/>
    </location>
</feature>
<dbReference type="Gene3D" id="1.25.40.1050">
    <property type="match status" value="1"/>
</dbReference>
<evidence type="ECO:0000313" key="18">
    <source>
        <dbReference type="Proteomes" id="UP000186594"/>
    </source>
</evidence>
<comment type="function">
    <text evidence="12">Possesses 5'-&gt;3' exoribonuclease activity. Required for the processing of nuclear mRNA and rRNA precursors. May promote the termination of transcription by RNA polymerase II. Essential for vegetative cell growth and chromosome segregation.</text>
</comment>
<keyword evidence="11" id="KW-0539">Nucleus</keyword>
<comment type="subcellular location">
    <subcellularLocation>
        <location evidence="1">Nucleus</location>
    </subcellularLocation>
</comment>
<evidence type="ECO:0000256" key="7">
    <source>
        <dbReference type="ARBA" id="ARBA00022801"/>
    </source>
</evidence>
<dbReference type="Gene3D" id="3.40.50.12390">
    <property type="match status" value="2"/>
</dbReference>
<evidence type="ECO:0000259" key="15">
    <source>
        <dbReference type="Pfam" id="PF03159"/>
    </source>
</evidence>
<dbReference type="EC" id="3.1.13.-" evidence="13"/>
<feature type="compositionally biased region" description="Basic and acidic residues" evidence="14">
    <location>
        <begin position="122"/>
        <end position="133"/>
    </location>
</feature>
<evidence type="ECO:0000256" key="9">
    <source>
        <dbReference type="ARBA" id="ARBA00023015"/>
    </source>
</evidence>
<comment type="caution">
    <text evidence="17">The sequence shown here is derived from an EMBL/GenBank/DDBJ whole genome shotgun (WGS) entry which is preliminary data.</text>
</comment>
<evidence type="ECO:0000256" key="10">
    <source>
        <dbReference type="ARBA" id="ARBA00023163"/>
    </source>
</evidence>
<dbReference type="Pfam" id="PF17846">
    <property type="entry name" value="XRN_M"/>
    <property type="match status" value="1"/>
</dbReference>
<dbReference type="Proteomes" id="UP000186594">
    <property type="component" value="Unassembled WGS sequence"/>
</dbReference>
<keyword evidence="7 13" id="KW-0378">Hydrolase</keyword>
<accession>A0A1U7LJ67</accession>
<dbReference type="PIRSF" id="PIRSF037239">
    <property type="entry name" value="Exonuclease_Xrn2"/>
    <property type="match status" value="1"/>
</dbReference>
<feature type="compositionally biased region" description="Low complexity" evidence="14">
    <location>
        <begin position="994"/>
        <end position="1008"/>
    </location>
</feature>
<proteinExistence type="inferred from homology"/>
<dbReference type="GO" id="GO:0006397">
    <property type="term" value="P:mRNA processing"/>
    <property type="evidence" value="ECO:0007669"/>
    <property type="project" value="UniProtKB-UniRule"/>
</dbReference>
<evidence type="ECO:0000256" key="12">
    <source>
        <dbReference type="ARBA" id="ARBA00046137"/>
    </source>
</evidence>
<feature type="domain" description="Xrn1 helical" evidence="16">
    <location>
        <begin position="331"/>
        <end position="841"/>
    </location>
</feature>
<dbReference type="Pfam" id="PF03159">
    <property type="entry name" value="XRN_N"/>
    <property type="match status" value="1"/>
</dbReference>
<dbReference type="InterPro" id="IPR004859">
    <property type="entry name" value="Xrn1_N"/>
</dbReference>
<dbReference type="GO" id="GO:0004534">
    <property type="term" value="F:5'-3' RNA exonuclease activity"/>
    <property type="evidence" value="ECO:0007669"/>
    <property type="project" value="UniProtKB-UniRule"/>
</dbReference>
<dbReference type="GO" id="GO:0006364">
    <property type="term" value="P:rRNA processing"/>
    <property type="evidence" value="ECO:0007669"/>
    <property type="project" value="UniProtKB-KW"/>
</dbReference>
<feature type="region of interest" description="Disordered" evidence="14">
    <location>
        <begin position="113"/>
        <end position="133"/>
    </location>
</feature>
<dbReference type="InterPro" id="IPR041412">
    <property type="entry name" value="Xrn1_helical"/>
</dbReference>
<name>A0A1U7LJ67_NEOID</name>
<evidence type="ECO:0000256" key="1">
    <source>
        <dbReference type="ARBA" id="ARBA00004123"/>
    </source>
</evidence>
<feature type="region of interest" description="Disordered" evidence="14">
    <location>
        <begin position="25"/>
        <end position="45"/>
    </location>
</feature>